<name>A0A183J586_9BILA</name>
<keyword evidence="3" id="KW-0963">Cytoplasm</keyword>
<gene>
    <name evidence="10" type="ORF">SBAD_LOCUS11032</name>
</gene>
<comment type="subunit">
    <text evidence="8">Component of the translation initiation factor 2B (eIF2B) complex which is a heterodecamer of two sets of five different subunits: alpha, beta, gamma, delta and epsilon. Subunits alpha, beta and delta comprise a regulatory subcomplex and subunits epsilon and gamma comprise a catalytic subcomplex. Within the complex, the hexameric regulatory complex resides at the center, with the two heterodimeric catalytic subcomplexes bound on opposite sides.</text>
</comment>
<keyword evidence="4" id="KW-0396">Initiation factor</keyword>
<dbReference type="EMBL" id="UZAM01014960">
    <property type="protein sequence ID" value="VDP36535.1"/>
    <property type="molecule type" value="Genomic_DNA"/>
</dbReference>
<evidence type="ECO:0000313" key="12">
    <source>
        <dbReference type="WBParaSite" id="SBAD_0001141001-mRNA-1"/>
    </source>
</evidence>
<evidence type="ECO:0000313" key="11">
    <source>
        <dbReference type="Proteomes" id="UP000270296"/>
    </source>
</evidence>
<dbReference type="Proteomes" id="UP000270296">
    <property type="component" value="Unassembled WGS sequence"/>
</dbReference>
<reference evidence="12" key="1">
    <citation type="submission" date="2016-06" db="UniProtKB">
        <authorList>
            <consortium name="WormBaseParasite"/>
        </authorList>
    </citation>
    <scope>IDENTIFICATION</scope>
</reference>
<proteinExistence type="inferred from homology"/>
<evidence type="ECO:0000256" key="8">
    <source>
        <dbReference type="ARBA" id="ARBA00046432"/>
    </source>
</evidence>
<comment type="similarity">
    <text evidence="2 9">Belongs to the eIF-2B alpha/beta/delta subunits family.</text>
</comment>
<dbReference type="SUPFAM" id="SSF100950">
    <property type="entry name" value="NagB/RpiA/CoA transferase-like"/>
    <property type="match status" value="1"/>
</dbReference>
<dbReference type="OrthoDB" id="10254737at2759"/>
<dbReference type="GO" id="GO:0003743">
    <property type="term" value="F:translation initiation factor activity"/>
    <property type="evidence" value="ECO:0007669"/>
    <property type="project" value="UniProtKB-KW"/>
</dbReference>
<protein>
    <recommendedName>
        <fullName evidence="6">Translation initiation factor eIF2B subunit delta</fullName>
    </recommendedName>
    <alternativeName>
        <fullName evidence="7">eIF2B GDP-GTP exchange factor subunit delta</fullName>
    </alternativeName>
</protein>
<dbReference type="PANTHER" id="PTHR10233:SF14">
    <property type="entry name" value="TRANSLATION INITIATION FACTOR EIF-2B SUBUNIT DELTA"/>
    <property type="match status" value="1"/>
</dbReference>
<evidence type="ECO:0000256" key="7">
    <source>
        <dbReference type="ARBA" id="ARBA00044356"/>
    </source>
</evidence>
<keyword evidence="11" id="KW-1185">Reference proteome</keyword>
<dbReference type="GO" id="GO:0005829">
    <property type="term" value="C:cytosol"/>
    <property type="evidence" value="ECO:0007669"/>
    <property type="project" value="UniProtKB-SubCell"/>
</dbReference>
<dbReference type="InterPro" id="IPR042529">
    <property type="entry name" value="IF_2B-like_C"/>
</dbReference>
<evidence type="ECO:0000256" key="3">
    <source>
        <dbReference type="ARBA" id="ARBA00022490"/>
    </source>
</evidence>
<dbReference type="Gene3D" id="3.40.50.10470">
    <property type="entry name" value="Translation initiation factor eif-2b, domain 2"/>
    <property type="match status" value="1"/>
</dbReference>
<dbReference type="AlphaFoldDB" id="A0A183J586"/>
<evidence type="ECO:0000313" key="10">
    <source>
        <dbReference type="EMBL" id="VDP36535.1"/>
    </source>
</evidence>
<organism evidence="12">
    <name type="scientific">Soboliphyme baturini</name>
    <dbReference type="NCBI Taxonomy" id="241478"/>
    <lineage>
        <taxon>Eukaryota</taxon>
        <taxon>Metazoa</taxon>
        <taxon>Ecdysozoa</taxon>
        <taxon>Nematoda</taxon>
        <taxon>Enoplea</taxon>
        <taxon>Dorylaimia</taxon>
        <taxon>Dioctophymatida</taxon>
        <taxon>Dioctophymatoidea</taxon>
        <taxon>Soboliphymatidae</taxon>
        <taxon>Soboliphyme</taxon>
    </lineage>
</organism>
<evidence type="ECO:0000256" key="5">
    <source>
        <dbReference type="ARBA" id="ARBA00022917"/>
    </source>
</evidence>
<evidence type="ECO:0000256" key="9">
    <source>
        <dbReference type="RuleBase" id="RU003814"/>
    </source>
</evidence>
<comment type="subcellular location">
    <subcellularLocation>
        <location evidence="1">Cytoplasm</location>
        <location evidence="1">Cytosol</location>
    </subcellularLocation>
</comment>
<sequence>MPFYVKARDRMLKWLDDYAEQKISLATKAISEFVSAKLKGICKHPTVLTYSSSSTVEACLYAAANQGIDFDVVVVDSQPQGFEMAKNLIEKGFKCDYVLIGGIMHVLREVSIVILRADGILANGSVIAPFGSSQVALVASKHNIPVLVLCQTYKFCEKVLTSPLEASWTDCEVMPAEFVTGVVTEIRMLPCSAVPAVLRISQPT</sequence>
<evidence type="ECO:0000256" key="1">
    <source>
        <dbReference type="ARBA" id="ARBA00004514"/>
    </source>
</evidence>
<accession>A0A183J586</accession>
<dbReference type="WBParaSite" id="SBAD_0001141001-mRNA-1">
    <property type="protein sequence ID" value="SBAD_0001141001-mRNA-1"/>
    <property type="gene ID" value="SBAD_0001141001"/>
</dbReference>
<dbReference type="InterPro" id="IPR037171">
    <property type="entry name" value="NagB/RpiA_transferase-like"/>
</dbReference>
<reference evidence="10 11" key="2">
    <citation type="submission" date="2018-11" db="EMBL/GenBank/DDBJ databases">
        <authorList>
            <consortium name="Pathogen Informatics"/>
        </authorList>
    </citation>
    <scope>NUCLEOTIDE SEQUENCE [LARGE SCALE GENOMIC DNA]</scope>
</reference>
<keyword evidence="5" id="KW-0648">Protein biosynthesis</keyword>
<evidence type="ECO:0000256" key="4">
    <source>
        <dbReference type="ARBA" id="ARBA00022540"/>
    </source>
</evidence>
<dbReference type="PANTHER" id="PTHR10233">
    <property type="entry name" value="TRANSLATION INITIATION FACTOR EIF-2B"/>
    <property type="match status" value="1"/>
</dbReference>
<dbReference type="InterPro" id="IPR000649">
    <property type="entry name" value="IF-2B-related"/>
</dbReference>
<dbReference type="Pfam" id="PF01008">
    <property type="entry name" value="IF-2B"/>
    <property type="match status" value="1"/>
</dbReference>
<evidence type="ECO:0000256" key="2">
    <source>
        <dbReference type="ARBA" id="ARBA00007251"/>
    </source>
</evidence>
<evidence type="ECO:0000256" key="6">
    <source>
        <dbReference type="ARBA" id="ARBA00044147"/>
    </source>
</evidence>